<protein>
    <recommendedName>
        <fullName evidence="4">DUF1648 domain-containing protein</fullName>
    </recommendedName>
</protein>
<dbReference type="EMBL" id="JAESHT010000010">
    <property type="protein sequence ID" value="MBL3674394.1"/>
    <property type="molecule type" value="Genomic_DNA"/>
</dbReference>
<comment type="caution">
    <text evidence="2">The sequence shown here is derived from an EMBL/GenBank/DDBJ whole genome shotgun (WGS) entry which is preliminary data.</text>
</comment>
<reference evidence="2 3" key="1">
    <citation type="submission" date="2021-01" db="EMBL/GenBank/DDBJ databases">
        <title>011410 draft genome.</title>
        <authorList>
            <person name="Lang L."/>
        </authorList>
    </citation>
    <scope>NUCLEOTIDE SEQUENCE [LARGE SCALE GENOMIC DNA]</scope>
    <source>
        <strain evidence="2 3">KCTC 42845</strain>
    </source>
</reference>
<accession>A0ABS1S8G8</accession>
<organism evidence="2 3">
    <name type="scientific">Paracoccus aerius</name>
    <dbReference type="NCBI Taxonomy" id="1915382"/>
    <lineage>
        <taxon>Bacteria</taxon>
        <taxon>Pseudomonadati</taxon>
        <taxon>Pseudomonadota</taxon>
        <taxon>Alphaproteobacteria</taxon>
        <taxon>Rhodobacterales</taxon>
        <taxon>Paracoccaceae</taxon>
        <taxon>Paracoccus</taxon>
    </lineage>
</organism>
<evidence type="ECO:0000256" key="1">
    <source>
        <dbReference type="SAM" id="Phobius"/>
    </source>
</evidence>
<keyword evidence="1" id="KW-0812">Transmembrane</keyword>
<evidence type="ECO:0000313" key="2">
    <source>
        <dbReference type="EMBL" id="MBL3674394.1"/>
    </source>
</evidence>
<evidence type="ECO:0000313" key="3">
    <source>
        <dbReference type="Proteomes" id="UP000644749"/>
    </source>
</evidence>
<sequence>MTAAHYSRLWLAVGLVLVFYSLNSWIAGQGGKPIFNIELVDDRPVASALIALPICTLLLTLLCRIGVCFAKASPRARSWHERMPLVGLDGVRTGSPEGRLYQGFFLLIFVGLPSAALVYFADRVRKAKVFDTLNGCDDMTPFDAVPLSMILSRPYWDDRFRLGRSLEDAVTWFPILEPIVLAILVALALVNVVRLLYVLFAEPRHVPRGK</sequence>
<feature type="transmembrane region" description="Helical" evidence="1">
    <location>
        <begin position="48"/>
        <end position="70"/>
    </location>
</feature>
<gene>
    <name evidence="2" type="ORF">JL111_12950</name>
</gene>
<feature type="transmembrane region" description="Helical" evidence="1">
    <location>
        <begin position="9"/>
        <end position="28"/>
    </location>
</feature>
<dbReference type="Proteomes" id="UP000644749">
    <property type="component" value="Unassembled WGS sequence"/>
</dbReference>
<feature type="transmembrane region" description="Helical" evidence="1">
    <location>
        <begin position="100"/>
        <end position="121"/>
    </location>
</feature>
<keyword evidence="1" id="KW-0472">Membrane</keyword>
<name>A0ABS1S8G8_9RHOB</name>
<keyword evidence="1" id="KW-1133">Transmembrane helix</keyword>
<feature type="transmembrane region" description="Helical" evidence="1">
    <location>
        <begin position="179"/>
        <end position="200"/>
    </location>
</feature>
<proteinExistence type="predicted"/>
<dbReference type="RefSeq" id="WP_191310732.1">
    <property type="nucleotide sequence ID" value="NZ_BNCL01000009.1"/>
</dbReference>
<evidence type="ECO:0008006" key="4">
    <source>
        <dbReference type="Google" id="ProtNLM"/>
    </source>
</evidence>
<keyword evidence="3" id="KW-1185">Reference proteome</keyword>